<gene>
    <name evidence="1" type="ORF">A2Y85_03270</name>
</gene>
<proteinExistence type="predicted"/>
<name>A0A1F4UEA4_UNCW3</name>
<organism evidence="1 2">
    <name type="scientific">candidate division WOR-3 bacterium RBG_13_43_14</name>
    <dbReference type="NCBI Taxonomy" id="1802590"/>
    <lineage>
        <taxon>Bacteria</taxon>
        <taxon>Bacteria division WOR-3</taxon>
    </lineage>
</organism>
<protein>
    <recommendedName>
        <fullName evidence="3">FlgD Ig-like domain-containing protein</fullName>
    </recommendedName>
</protein>
<evidence type="ECO:0008006" key="3">
    <source>
        <dbReference type="Google" id="ProtNLM"/>
    </source>
</evidence>
<dbReference type="EMBL" id="MEUM01000029">
    <property type="protein sequence ID" value="OGC43274.1"/>
    <property type="molecule type" value="Genomic_DNA"/>
</dbReference>
<evidence type="ECO:0000313" key="1">
    <source>
        <dbReference type="EMBL" id="OGC43274.1"/>
    </source>
</evidence>
<comment type="caution">
    <text evidence="1">The sequence shown here is derived from an EMBL/GenBank/DDBJ whole genome shotgun (WGS) entry which is preliminary data.</text>
</comment>
<sequence length="302" mass="33160">MKFNLVSLVYKLVVVLFISTLLIPGQTSLAPVEDVFIYTFGGGQGANIFLKYNISSLPGDIVVDSAFLTPFVHFVGTNWDGDAKFFNVNSQIWTGADSSRLIYSIATSESTHQSTGFAIALGQARSVDLRNIVNIDYSGGHTFCSIKIKDPDDMTFQPPPGSYPVNSNETLAVGEILSNCYVFVYPSEYSNAPPWLVIYHHTVDLSENDDAANLSVNAHPNPFNQSITIQGCSPNGSRLSAVIYNAIGSKITLLENHQGTDNKNIFAWDGCNESGIQQPNGTYFCILRNQDRTKTLRINLIR</sequence>
<reference evidence="1 2" key="1">
    <citation type="journal article" date="2016" name="Nat. Commun.">
        <title>Thousands of microbial genomes shed light on interconnected biogeochemical processes in an aquifer system.</title>
        <authorList>
            <person name="Anantharaman K."/>
            <person name="Brown C.T."/>
            <person name="Hug L.A."/>
            <person name="Sharon I."/>
            <person name="Castelle C.J."/>
            <person name="Probst A.J."/>
            <person name="Thomas B.C."/>
            <person name="Singh A."/>
            <person name="Wilkins M.J."/>
            <person name="Karaoz U."/>
            <person name="Brodie E.L."/>
            <person name="Williams K.H."/>
            <person name="Hubbard S.S."/>
            <person name="Banfield J.F."/>
        </authorList>
    </citation>
    <scope>NUCLEOTIDE SEQUENCE [LARGE SCALE GENOMIC DNA]</scope>
</reference>
<dbReference type="Gene3D" id="2.60.40.4070">
    <property type="match status" value="1"/>
</dbReference>
<dbReference type="AlphaFoldDB" id="A0A1F4UEA4"/>
<accession>A0A1F4UEA4</accession>
<dbReference type="Proteomes" id="UP000177025">
    <property type="component" value="Unassembled WGS sequence"/>
</dbReference>
<evidence type="ECO:0000313" key="2">
    <source>
        <dbReference type="Proteomes" id="UP000177025"/>
    </source>
</evidence>